<evidence type="ECO:0000313" key="5">
    <source>
        <dbReference type="Proteomes" id="UP000054408"/>
    </source>
</evidence>
<sequence>MAAPHDECVCEALDALIKVGIGGHEQGAPVPWAVAWEALCASKSGEGGDDGAASAACLKKVVEHDEGGVHGPGSGARVRQLGGMSFVCAHYTGVAAAALENELAKVLQTLDEVRPGVARGRTAAELDAEYDAYIEALHQYNEMRDVAVELLGKLAVMEGVRVTELYERYELDVTD</sequence>
<dbReference type="Proteomes" id="UP000054408">
    <property type="component" value="Unassembled WGS sequence"/>
</dbReference>
<dbReference type="OrthoDB" id="255837at2759"/>
<dbReference type="EMBL" id="GL349438">
    <property type="protein sequence ID" value="KNC54783.1"/>
    <property type="molecule type" value="Genomic_DNA"/>
</dbReference>
<organism evidence="4 5">
    <name type="scientific">Thecamonas trahens ATCC 50062</name>
    <dbReference type="NCBI Taxonomy" id="461836"/>
    <lineage>
        <taxon>Eukaryota</taxon>
        <taxon>Apusozoa</taxon>
        <taxon>Apusomonadida</taxon>
        <taxon>Apusomonadidae</taxon>
        <taxon>Thecamonas</taxon>
    </lineage>
</organism>
<dbReference type="GO" id="GO:0000724">
    <property type="term" value="P:double-strand break repair via homologous recombination"/>
    <property type="evidence" value="ECO:0007669"/>
    <property type="project" value="TreeGrafter"/>
</dbReference>
<accession>A0A0L0DTJ2</accession>
<evidence type="ECO:0008006" key="6">
    <source>
        <dbReference type="Google" id="ProtNLM"/>
    </source>
</evidence>
<keyword evidence="2" id="KW-0227">DNA damage</keyword>
<dbReference type="AlphaFoldDB" id="A0A0L0DTJ2"/>
<dbReference type="InterPro" id="IPR010760">
    <property type="entry name" value="DNA-repair_Swi5"/>
</dbReference>
<dbReference type="PANTHER" id="PTHR28529:SF2">
    <property type="entry name" value="DNA REPAIR PROTEIN SWI5 HOMOLOG"/>
    <property type="match status" value="1"/>
</dbReference>
<protein>
    <recommendedName>
        <fullName evidence="6">DNA repair protein SWI5 homolog</fullName>
    </recommendedName>
</protein>
<dbReference type="GO" id="GO:0034974">
    <property type="term" value="C:Swi5-Swi2 complex"/>
    <property type="evidence" value="ECO:0007669"/>
    <property type="project" value="TreeGrafter"/>
</dbReference>
<dbReference type="GO" id="GO:0032798">
    <property type="term" value="C:Swi5-Sfr1 complex"/>
    <property type="evidence" value="ECO:0007669"/>
    <property type="project" value="TreeGrafter"/>
</dbReference>
<keyword evidence="3" id="KW-0234">DNA repair</keyword>
<dbReference type="Pfam" id="PF07061">
    <property type="entry name" value="Swi5"/>
    <property type="match status" value="1"/>
</dbReference>
<evidence type="ECO:0000256" key="3">
    <source>
        <dbReference type="ARBA" id="ARBA00023204"/>
    </source>
</evidence>
<evidence type="ECO:0000256" key="1">
    <source>
        <dbReference type="ARBA" id="ARBA00008060"/>
    </source>
</evidence>
<proteinExistence type="inferred from homology"/>
<reference evidence="4 5" key="1">
    <citation type="submission" date="2010-05" db="EMBL/GenBank/DDBJ databases">
        <title>The Genome Sequence of Thecamonas trahens ATCC 50062.</title>
        <authorList>
            <consortium name="The Broad Institute Genome Sequencing Platform"/>
            <person name="Russ C."/>
            <person name="Cuomo C."/>
            <person name="Shea T."/>
            <person name="Young S.K."/>
            <person name="Zeng Q."/>
            <person name="Koehrsen M."/>
            <person name="Haas B."/>
            <person name="Borodovsky M."/>
            <person name="Guigo R."/>
            <person name="Alvarado L."/>
            <person name="Berlin A."/>
            <person name="Bochicchio J."/>
            <person name="Borenstein D."/>
            <person name="Chapman S."/>
            <person name="Chen Z."/>
            <person name="Freedman E."/>
            <person name="Gellesch M."/>
            <person name="Goldberg J."/>
            <person name="Griggs A."/>
            <person name="Gujja S."/>
            <person name="Heilman E."/>
            <person name="Heiman D."/>
            <person name="Hepburn T."/>
            <person name="Howarth C."/>
            <person name="Jen D."/>
            <person name="Larson L."/>
            <person name="Mehta T."/>
            <person name="Park D."/>
            <person name="Pearson M."/>
            <person name="Roberts A."/>
            <person name="Saif S."/>
            <person name="Shenoy N."/>
            <person name="Sisk P."/>
            <person name="Stolte C."/>
            <person name="Sykes S."/>
            <person name="Thomson T."/>
            <person name="Walk T."/>
            <person name="White J."/>
            <person name="Yandava C."/>
            <person name="Burger G."/>
            <person name="Gray M.W."/>
            <person name="Holland P.W.H."/>
            <person name="King N."/>
            <person name="Lang F.B.F."/>
            <person name="Roger A.J."/>
            <person name="Ruiz-Trillo I."/>
            <person name="Lander E."/>
            <person name="Nusbaum C."/>
        </authorList>
    </citation>
    <scope>NUCLEOTIDE SEQUENCE [LARGE SCALE GENOMIC DNA]</scope>
    <source>
        <strain evidence="4 5">ATCC 50062</strain>
    </source>
</reference>
<dbReference type="RefSeq" id="XP_013761683.1">
    <property type="nucleotide sequence ID" value="XM_013906229.1"/>
</dbReference>
<name>A0A0L0DTJ2_THETB</name>
<keyword evidence="5" id="KW-1185">Reference proteome</keyword>
<dbReference type="GeneID" id="25561379"/>
<evidence type="ECO:0000313" key="4">
    <source>
        <dbReference type="EMBL" id="KNC54783.1"/>
    </source>
</evidence>
<comment type="similarity">
    <text evidence="1">Belongs to the SWI5/SAE3 family.</text>
</comment>
<gene>
    <name evidence="4" type="ORF">AMSG_01635</name>
</gene>
<dbReference type="Gene3D" id="1.20.5.170">
    <property type="match status" value="1"/>
</dbReference>
<dbReference type="PANTHER" id="PTHR28529">
    <property type="entry name" value="DNA REPAIR PROTEIN SWI5 HOMOLOG"/>
    <property type="match status" value="1"/>
</dbReference>
<evidence type="ECO:0000256" key="2">
    <source>
        <dbReference type="ARBA" id="ARBA00022763"/>
    </source>
</evidence>